<sequence>MFSSVSEAAEAVRELGAAGTAVRPVGSGSRAGWGGGAAGTPLSTAGLNRIVEHNPGDFTAVLEAGVPLAVAQKQFASAGQWLALDPSPGGTIGGLVATADSGPARHRYGGVRDLVIGVTLVLSDGTVARSGGRVIKNVAGYDLGKLFTGSYGTLGLIAEVAVRLHPLPAGTATAVAGFSDPSALARAAADLARRPLEALHVDAAWRAGAGRLLVRFGGVTAGSQASSVASFLGQADVVADDEALWDAQRAGQRCADGAVLKVSGRPTDLDRVLRAADAVGGSVVARAALGLAWITVPDPALVKQVREALAPRAVTVLDGGDRVPDAWPDVDPGAAAVMRRVKARFDPARIFRPGAFVGGI</sequence>
<evidence type="ECO:0000256" key="1">
    <source>
        <dbReference type="ARBA" id="ARBA00022630"/>
    </source>
</evidence>
<dbReference type="AlphaFoldDB" id="A0A545AX57"/>
<dbReference type="EMBL" id="VIRS01000003">
    <property type="protein sequence ID" value="TQS45916.1"/>
    <property type="molecule type" value="Genomic_DNA"/>
</dbReference>
<dbReference type="PROSITE" id="PS51387">
    <property type="entry name" value="FAD_PCMH"/>
    <property type="match status" value="1"/>
</dbReference>
<dbReference type="OrthoDB" id="9811557at2"/>
<dbReference type="InterPro" id="IPR016169">
    <property type="entry name" value="FAD-bd_PCMH_sub2"/>
</dbReference>
<dbReference type="PANTHER" id="PTHR11748:SF103">
    <property type="entry name" value="GLYCOLATE OXIDASE SUBUNIT GLCE"/>
    <property type="match status" value="1"/>
</dbReference>
<keyword evidence="1" id="KW-0285">Flavoprotein</keyword>
<organism evidence="4 5">
    <name type="scientific">Cryptosporangium phraense</name>
    <dbReference type="NCBI Taxonomy" id="2593070"/>
    <lineage>
        <taxon>Bacteria</taxon>
        <taxon>Bacillati</taxon>
        <taxon>Actinomycetota</taxon>
        <taxon>Actinomycetes</taxon>
        <taxon>Cryptosporangiales</taxon>
        <taxon>Cryptosporangiaceae</taxon>
        <taxon>Cryptosporangium</taxon>
    </lineage>
</organism>
<comment type="caution">
    <text evidence="4">The sequence shown here is derived from an EMBL/GenBank/DDBJ whole genome shotgun (WGS) entry which is preliminary data.</text>
</comment>
<proteinExistence type="predicted"/>
<dbReference type="SUPFAM" id="SSF55103">
    <property type="entry name" value="FAD-linked oxidases, C-terminal domain"/>
    <property type="match status" value="1"/>
</dbReference>
<feature type="domain" description="FAD-binding PCMH-type" evidence="3">
    <location>
        <begin position="1"/>
        <end position="167"/>
    </location>
</feature>
<dbReference type="GO" id="GO:0071949">
    <property type="term" value="F:FAD binding"/>
    <property type="evidence" value="ECO:0007669"/>
    <property type="project" value="InterPro"/>
</dbReference>
<name>A0A545AX57_9ACTN</name>
<reference evidence="4 5" key="1">
    <citation type="submission" date="2019-07" db="EMBL/GenBank/DDBJ databases">
        <title>Cryptosporangium phraense sp. nov., isolated from plant litter.</title>
        <authorList>
            <person name="Suriyachadkun C."/>
        </authorList>
    </citation>
    <scope>NUCLEOTIDE SEQUENCE [LARGE SCALE GENOMIC DNA]</scope>
    <source>
        <strain evidence="4 5">A-T 5661</strain>
    </source>
</reference>
<protein>
    <submittedName>
        <fullName evidence="4">FAD-binding oxidoreductase</fullName>
    </submittedName>
</protein>
<dbReference type="InterPro" id="IPR036318">
    <property type="entry name" value="FAD-bd_PCMH-like_sf"/>
</dbReference>
<dbReference type="Proteomes" id="UP000317982">
    <property type="component" value="Unassembled WGS sequence"/>
</dbReference>
<dbReference type="SUPFAM" id="SSF56176">
    <property type="entry name" value="FAD-binding/transporter-associated domain-like"/>
    <property type="match status" value="1"/>
</dbReference>
<evidence type="ECO:0000256" key="2">
    <source>
        <dbReference type="ARBA" id="ARBA00022827"/>
    </source>
</evidence>
<dbReference type="PANTHER" id="PTHR11748">
    <property type="entry name" value="D-LACTATE DEHYDROGENASE"/>
    <property type="match status" value="1"/>
</dbReference>
<keyword evidence="5" id="KW-1185">Reference proteome</keyword>
<dbReference type="Gene3D" id="3.30.465.10">
    <property type="match status" value="1"/>
</dbReference>
<accession>A0A545AX57</accession>
<dbReference type="InterPro" id="IPR016164">
    <property type="entry name" value="FAD-linked_Oxase-like_C"/>
</dbReference>
<evidence type="ECO:0000313" key="4">
    <source>
        <dbReference type="EMBL" id="TQS45916.1"/>
    </source>
</evidence>
<dbReference type="InParanoid" id="A0A545AX57"/>
<dbReference type="InterPro" id="IPR016166">
    <property type="entry name" value="FAD-bd_PCMH"/>
</dbReference>
<evidence type="ECO:0000313" key="5">
    <source>
        <dbReference type="Proteomes" id="UP000317982"/>
    </source>
</evidence>
<evidence type="ECO:0000259" key="3">
    <source>
        <dbReference type="PROSITE" id="PS51387"/>
    </source>
</evidence>
<dbReference type="RefSeq" id="WP_142703323.1">
    <property type="nucleotide sequence ID" value="NZ_VIRS01000003.1"/>
</dbReference>
<keyword evidence="2" id="KW-0274">FAD</keyword>
<gene>
    <name evidence="4" type="ORF">FL583_05305</name>
</gene>
<dbReference type="InterPro" id="IPR006094">
    <property type="entry name" value="Oxid_FAD_bind_N"/>
</dbReference>
<dbReference type="Pfam" id="PF01565">
    <property type="entry name" value="FAD_binding_4"/>
    <property type="match status" value="1"/>
</dbReference>
<dbReference type="GO" id="GO:0003824">
    <property type="term" value="F:catalytic activity"/>
    <property type="evidence" value="ECO:0007669"/>
    <property type="project" value="InterPro"/>
</dbReference>